<dbReference type="Proteomes" id="UP000256431">
    <property type="component" value="Unassembled WGS sequence"/>
</dbReference>
<evidence type="ECO:0000313" key="4">
    <source>
        <dbReference type="Proteomes" id="UP000256431"/>
    </source>
</evidence>
<feature type="compositionally biased region" description="Polar residues" evidence="1">
    <location>
        <begin position="2627"/>
        <end position="2637"/>
    </location>
</feature>
<feature type="domain" description="DUF6603" evidence="2">
    <location>
        <begin position="2144"/>
        <end position="2602"/>
    </location>
</feature>
<name>A0A3D8GZJ5_9GAMM</name>
<evidence type="ECO:0000259" key="2">
    <source>
        <dbReference type="Pfam" id="PF20248"/>
    </source>
</evidence>
<proteinExistence type="predicted"/>
<feature type="region of interest" description="Disordered" evidence="1">
    <location>
        <begin position="2612"/>
        <end position="2639"/>
    </location>
</feature>
<dbReference type="InterPro" id="IPR046538">
    <property type="entry name" value="DUF6603"/>
</dbReference>
<keyword evidence="4" id="KW-1185">Reference proteome</keyword>
<dbReference type="EMBL" id="QRDH01000008">
    <property type="protein sequence ID" value="RDU39890.1"/>
    <property type="molecule type" value="Genomic_DNA"/>
</dbReference>
<evidence type="ECO:0000256" key="1">
    <source>
        <dbReference type="SAM" id="MobiDB-lite"/>
    </source>
</evidence>
<sequence>MGADQNLDVFGTLAEAVGLTRDGELQGDWFQDPLGNPNGSKRGLSSMMYLDEQREALIAFVDDVLGAPDREEQGGAIWVPLFSDSGATVFVVVEEADNGARVGFGIEYDSASSVPAISVSAYVPVFQFEREGAGALDISGAQPDWLVLGRDDAHIELAIKVIISNDAPAPGDLYIGAVSVGVDVPTSPSDDLEFSLGFERLQLPGTNAPRDFELTVDNINELGSDFLEFMTGLIQAQAEALDTTNAATAPFAALTGLAGLRSVPNIPPFPLESLITNGVSALTGWIESILSSAPARNAWLGQWATLLGGTVNSGRSAIEFSDGSLAGAVGLRVASSAAGGLIITPWLEGSLRPQAGAEVKAQVDLLTLATLDGSIKAVPNLSLLAVFGQVAGMGSPLLAGDPAIGSIKTGITLTGGKPAFALTAHNVTLGGTNHELLDLSSPDAALDAAESLVDGALVSALATLGRPGEICSQLLGLDPPTGISGPSAIELLTDPLGKTAAYWNSLVASPAAMAVVLTSTQELITGNSTSVSGAGTAADPWSIDLDPVALEVSIDGDWINFDLEARLENTVLDDKRSDVFVSARLLRLNFSAPSAEFLSRINAGTRLREADGSDLRLDMGQVDVSARSIGASVVWGASTGFAVRVDAPDLSVEVEAVDASDSSTIEVPLPLPEFSSDGTVRFSADWGGIENAVAALLRRLGSPIITALTDLIGWNGEGARLSIEQLLSDPEAALKSWMGDLVLNCSNVRVAMSPLSYLFSGFRQWAPLGNGNERTPYRAAIAADSRAPGVAVWLDPGCDIHRGRYQPPAGNFDSSEPTELASIAEAIRAAGTELPELADLMTGRNRLDEGFQALIDRFTGTDGLIGRPASLPTGVNGIDIGGLSYRELVAFGAINLLPQEAFGSAPDSVVYVGCEDLWSTCFGSDSLDVRGEVSGPGVPASANGHWSICLPNPTTAAAARPDRGAIDEQCQRLIEVLQDRATPITVVAFGSAGAAAIKAASTITSIDRVATVGAPWAPVSLNGLLSGLSGDALRLLLQLQRPEPETINEEEIAGESNALLQFGYVLERASRAAGLTPDSLDELLRADQQAIRSGLPVDAVFGALDAEALEAGLAATVAGAIAYRHETYEPPATPPTKLHAGVDLPVIDANLGGVFLGAGAILELATCDRGPGGDGFEVQTDRQVILDLHFGVQDGWLVGGPGAGQNDIEVRWVSARLYLPLAGSTRVSGARIVLHEANCFGVRRDQWVIESGAGVASPSLPTSEVHLILAEVVGRLAAASPDLSQLLADIGLVAGGGYDPEGFDQLILDASAAINAAVDASPASLAGALRALGGFGGAGAEISWALDAATIAVDLNSRAFALDVNHVAADLVPLGLTLFASASSASISGSIGAIEPDVGGLRLVASAATGGVSPALTIAWQTPGSLSATSINLLSSLSTSEQAALAKLGAGFIPSTLLAGLVDHLRETASDDARVAIEVIMDGLDLLAPPSELPSRRVLLPWALFMDPVGWLKTGAAPWKADPFGQAIQAFDALGQLLIPGFTGGGFDFSNEVSVTYGVASERLNVAVAIETSHSLGATPVIISLGGGLSIATNGSISTLVSSSATFDGKGVAISLSPDIRIDLLRAAPAAPMQIYPSGPGLGSLLATGAGMAIPVALNALIAERANPTPSLQKNVATAVFELGSALDLLESNQFADARIQTFAADPAGVLLSRLPNLVVTAISQLANALDPAGTVVSTSTPATGICRLSLGSTDPVEITLDASPTGPAIELAAALSIADVGTVGFDRVRLSASGVAVAVSYVASGFDVGNGLILRPVAKIEAGVSGAGFSRMAALGLVTDGAGDQSVQFRWALNQTPPRVVVVEESPSGETEDSEPAAVALALLSQAVSMAAGVTLEALGTLGADAVDALQDVLFTGGTPTLDPTLFDDIVDPEALLKRLFQLGFNLADHNLKITIDGKVDVGFTRNGDLAGIFVSLPPGERISLGGSDPTVDLEVVANWVTSPGIAPGLSILLVEKVGSDFQLNAGFSIAGLGVRVGKNAGPLLNLGIMSIDAIGVHLYGEAVPAGLGGGVQVQLDGLAIVPSAAGGDNAVANNIMSDAGNDASPSARPAFSPALAIQKNPGGDLGISLRAGDPPGPWWLAIQRQLGPLYLEQFGFDVTEVDGSVTGISLLFDARVSLFGLTASVEELGLHWLGGDVFELTNWAVDLKGLGVSGDFSGLSIAGGLLKTDLEGQIGYVGMLMGRFGVYGLSLFGGYSDDKGLPSFFVFGAIQGPIGGPPAFFLTGIGGGLGIKRGLRVPDDLSKFGEYPFIKALDPAASVSSDPLEELRKLAEYFPPEPGNFWFAAGISFTSFSLVDGVAVLSVSVGNGLELNLFGLARMALPRPQAALVSIELGLLARFSSSEGLFLIQAQLTDNSWLLYPEVRLTGGFAFATWWLGPNAGQFVLTLGGYHPSFQRDGYPIVARLGLQWRVSNAIVIKGVSYFALTSEALMAGVEVEVSADFGFAWARIAFGANAIVYFDPFYFMADAYARISAGVKIKTFLGTIRISISLGARIEVEGPDFLGKATIEVGPCDIKVKFGSSREIRGIFVGWDEFVPKYLEETSPGRARTLSGAAGKGALPASTEGETSAPSSDGSYERPFEVFAEFEVSVVATGPVTRFDFNNPAIDKDITPKLPSGAAVAMGLSPMNAAGLKGELEIRLERRVGNTWTDRTSDLRPLVEGMKDEKTAEEGPTYGLEAFPIGVWGPPEDPEQPSSPIPKGDVIFAGSRLKMVAEADMSSQTGPEIDYYRVEAGRRPLPLSAAGTLRADNLNRATALGVVAESASIDEAFIEARKYLFADGTGALPEGLLATGQRSAKAQAIYESSRTAPPMFGTLMDGLEASNASNGSTAFMSLDESPRVIKPTKPFVTGFMSNGAGVALRDATTTVADKRIKRRPAPSTESVRGRLGRSLPIKLNTTHAPSSFNDLTVVVRGSVPRTSVTSASQTYLGGRVGSGAGAAYVKGLGTGAGPVPQAPGSKLRPGDIVTMRSPDAAIDGEDTRPELKITGAARVVMLLGNGAVVADEQVQDRQIAVPKHTATIAVQASGGGDGRATGLRIVGWHDQSRLVRLTGRSALGAGCVLSLNGTAGRASVGWHLAQNVVRGAAAVSTRFDHTVTCVGVILKAGEGRSASDVEIELHGARHLRQPVQPVVVQAGARSVLLFEINSLAGYSGVSVRALQGGAREIAGMIGAVASAEAMAELIAEKGLPATVSRLRAVGGSNCEIEWVPAQDD</sequence>
<dbReference type="Pfam" id="PF20248">
    <property type="entry name" value="DUF6603"/>
    <property type="match status" value="1"/>
</dbReference>
<protein>
    <recommendedName>
        <fullName evidence="2">DUF6603 domain-containing protein</fullName>
    </recommendedName>
</protein>
<gene>
    <name evidence="3" type="ORF">DXI23_16045</name>
</gene>
<accession>A0A3D8GZJ5</accession>
<organism evidence="3 4">
    <name type="scientific">Marinobacter flavimaris</name>
    <dbReference type="NCBI Taxonomy" id="262076"/>
    <lineage>
        <taxon>Bacteria</taxon>
        <taxon>Pseudomonadati</taxon>
        <taxon>Pseudomonadota</taxon>
        <taxon>Gammaproteobacteria</taxon>
        <taxon>Pseudomonadales</taxon>
        <taxon>Marinobacteraceae</taxon>
        <taxon>Marinobacter</taxon>
    </lineage>
</organism>
<reference evidence="3 4" key="1">
    <citation type="submission" date="2018-08" db="EMBL/GenBank/DDBJ databases">
        <title>Genome sequence of Marinobacter flavimaris KCTC 12185.</title>
        <authorList>
            <person name="Chun J."/>
            <person name="Kim B.-Y."/>
            <person name="Choi S.-B."/>
            <person name="Kwak M.-J."/>
        </authorList>
    </citation>
    <scope>NUCLEOTIDE SEQUENCE [LARGE SCALE GENOMIC DNA]</scope>
    <source>
        <strain evidence="3 4">KCTC 12185</strain>
    </source>
</reference>
<comment type="caution">
    <text evidence="3">The sequence shown here is derived from an EMBL/GenBank/DDBJ whole genome shotgun (WGS) entry which is preliminary data.</text>
</comment>
<dbReference type="RefSeq" id="WP_104271413.1">
    <property type="nucleotide sequence ID" value="NZ_PSSW01000009.1"/>
</dbReference>
<evidence type="ECO:0000313" key="3">
    <source>
        <dbReference type="EMBL" id="RDU39890.1"/>
    </source>
</evidence>